<dbReference type="RefSeq" id="WP_267562419.1">
    <property type="nucleotide sequence ID" value="NZ_JAPNTZ010000003.1"/>
</dbReference>
<evidence type="ECO:0000313" key="3">
    <source>
        <dbReference type="Proteomes" id="UP001151002"/>
    </source>
</evidence>
<keyword evidence="1" id="KW-0472">Membrane</keyword>
<evidence type="ECO:0000256" key="1">
    <source>
        <dbReference type="SAM" id="Phobius"/>
    </source>
</evidence>
<dbReference type="Proteomes" id="UP001151002">
    <property type="component" value="Unassembled WGS sequence"/>
</dbReference>
<gene>
    <name evidence="2" type="ORF">OWR29_10450</name>
</gene>
<keyword evidence="1" id="KW-1133">Transmembrane helix</keyword>
<comment type="caution">
    <text evidence="2">The sequence shown here is derived from an EMBL/GenBank/DDBJ whole genome shotgun (WGS) entry which is preliminary data.</text>
</comment>
<dbReference type="EMBL" id="JAPNTZ010000003">
    <property type="protein sequence ID" value="MCY1138417.1"/>
    <property type="molecule type" value="Genomic_DNA"/>
</dbReference>
<proteinExistence type="predicted"/>
<reference evidence="2" key="1">
    <citation type="submission" date="2022-11" db="EMBL/GenBank/DDBJ databases">
        <authorList>
            <person name="Somphong A."/>
            <person name="Phongsopitanun W."/>
        </authorList>
    </citation>
    <scope>NUCLEOTIDE SEQUENCE</scope>
    <source>
        <strain evidence="2">Pm04-4</strain>
    </source>
</reference>
<dbReference type="Pfam" id="PF19560">
    <property type="entry name" value="DUF6082"/>
    <property type="match status" value="1"/>
</dbReference>
<feature type="transmembrane region" description="Helical" evidence="1">
    <location>
        <begin position="156"/>
        <end position="175"/>
    </location>
</feature>
<protein>
    <submittedName>
        <fullName evidence="2">DUF6082 family protein</fullName>
    </submittedName>
</protein>
<accession>A0ABT4AX26</accession>
<name>A0ABT4AX26_9ACTN</name>
<dbReference type="InterPro" id="IPR045728">
    <property type="entry name" value="DUF6082"/>
</dbReference>
<organism evidence="2 3">
    <name type="scientific">Paractinoplanes pyxinae</name>
    <dbReference type="NCBI Taxonomy" id="2997416"/>
    <lineage>
        <taxon>Bacteria</taxon>
        <taxon>Bacillati</taxon>
        <taxon>Actinomycetota</taxon>
        <taxon>Actinomycetes</taxon>
        <taxon>Micromonosporales</taxon>
        <taxon>Micromonosporaceae</taxon>
        <taxon>Paractinoplanes</taxon>
    </lineage>
</organism>
<keyword evidence="3" id="KW-1185">Reference proteome</keyword>
<evidence type="ECO:0000313" key="2">
    <source>
        <dbReference type="EMBL" id="MCY1138417.1"/>
    </source>
</evidence>
<sequence length="181" mass="20229">MAIRRTASGRPPGFGASLIFQQRQVRQEFADIDRQQHIELLRLAIDNPELIEVLSPATAAGKHARHELYANLMMMYWLAIWELGEIDDEELRAMAAEMFTGDVARLWWGRVGDKWIGTRAKAERRRFVAIIATEHARAESSSQAARLRLQGRPARWIVAGLILGGAAAAMAHRFASRATAG</sequence>
<keyword evidence="1" id="KW-0812">Transmembrane</keyword>